<keyword evidence="2" id="KW-1185">Reference proteome</keyword>
<sequence length="54" mass="5627">MSGNAETIDTLKHAMVEQLMAVIAAPDDEDVARAADTVVHDLDALLRAEPGPAA</sequence>
<dbReference type="RefSeq" id="WP_167516014.1">
    <property type="nucleotide sequence ID" value="NZ_CP086119.1"/>
</dbReference>
<gene>
    <name evidence="1" type="ORF">AB0887_02080</name>
</gene>
<proteinExistence type="predicted"/>
<comment type="caution">
    <text evidence="1">The sequence shown here is derived from an EMBL/GenBank/DDBJ whole genome shotgun (WGS) entry which is preliminary data.</text>
</comment>
<protein>
    <submittedName>
        <fullName evidence="1">Uncharacterized protein</fullName>
    </submittedName>
</protein>
<accession>A0ABV3LMR8</accession>
<organism evidence="1 2">
    <name type="scientific">Streptomyces huasconensis</name>
    <dbReference type="NCBI Taxonomy" id="1854574"/>
    <lineage>
        <taxon>Bacteria</taxon>
        <taxon>Bacillati</taxon>
        <taxon>Actinomycetota</taxon>
        <taxon>Actinomycetes</taxon>
        <taxon>Kitasatosporales</taxon>
        <taxon>Streptomycetaceae</taxon>
        <taxon>Streptomyces</taxon>
    </lineage>
</organism>
<evidence type="ECO:0000313" key="1">
    <source>
        <dbReference type="EMBL" id="MEW2360751.1"/>
    </source>
</evidence>
<name>A0ABV3LMR8_9ACTN</name>
<dbReference type="Proteomes" id="UP001553843">
    <property type="component" value="Unassembled WGS sequence"/>
</dbReference>
<evidence type="ECO:0000313" key="2">
    <source>
        <dbReference type="Proteomes" id="UP001553843"/>
    </source>
</evidence>
<dbReference type="EMBL" id="JBEYRS010000001">
    <property type="protein sequence ID" value="MEW2360751.1"/>
    <property type="molecule type" value="Genomic_DNA"/>
</dbReference>
<reference evidence="1 2" key="1">
    <citation type="submission" date="2024-06" db="EMBL/GenBank/DDBJ databases">
        <title>The Natural Products Discovery Center: Release of the First 8490 Sequenced Strains for Exploring Actinobacteria Biosynthetic Diversity.</title>
        <authorList>
            <person name="Kalkreuter E."/>
            <person name="Kautsar S.A."/>
            <person name="Yang D."/>
            <person name="Bader C.D."/>
            <person name="Teijaro C.N."/>
            <person name="Fluegel L."/>
            <person name="Davis C.M."/>
            <person name="Simpson J.R."/>
            <person name="Lauterbach L."/>
            <person name="Steele A.D."/>
            <person name="Gui C."/>
            <person name="Meng S."/>
            <person name="Li G."/>
            <person name="Viehrig K."/>
            <person name="Ye F."/>
            <person name="Su P."/>
            <person name="Kiefer A.F."/>
            <person name="Nichols A."/>
            <person name="Cepeda A.J."/>
            <person name="Yan W."/>
            <person name="Fan B."/>
            <person name="Jiang Y."/>
            <person name="Adhikari A."/>
            <person name="Zheng C.-J."/>
            <person name="Schuster L."/>
            <person name="Cowan T.M."/>
            <person name="Smanski M.J."/>
            <person name="Chevrette M.G."/>
            <person name="De Carvalho L.P.S."/>
            <person name="Shen B."/>
        </authorList>
    </citation>
    <scope>NUCLEOTIDE SEQUENCE [LARGE SCALE GENOMIC DNA]</scope>
    <source>
        <strain evidence="1 2">NPDC047833</strain>
    </source>
</reference>